<feature type="transmembrane region" description="Helical" evidence="6">
    <location>
        <begin position="129"/>
        <end position="147"/>
    </location>
</feature>
<evidence type="ECO:0000256" key="4">
    <source>
        <dbReference type="ARBA" id="ARBA00022989"/>
    </source>
</evidence>
<feature type="transmembrane region" description="Helical" evidence="6">
    <location>
        <begin position="21"/>
        <end position="38"/>
    </location>
</feature>
<evidence type="ECO:0000256" key="2">
    <source>
        <dbReference type="ARBA" id="ARBA00022475"/>
    </source>
</evidence>
<evidence type="ECO:0000313" key="7">
    <source>
        <dbReference type="EMBL" id="CUK25652.1"/>
    </source>
</evidence>
<evidence type="ECO:0000256" key="1">
    <source>
        <dbReference type="ARBA" id="ARBA00004651"/>
    </source>
</evidence>
<feature type="transmembrane region" description="Helical" evidence="6">
    <location>
        <begin position="291"/>
        <end position="315"/>
    </location>
</feature>
<protein>
    <submittedName>
        <fullName evidence="7">Ribose transport system permease protein RbsC</fullName>
    </submittedName>
</protein>
<dbReference type="STRING" id="1715691.TA5113_01715"/>
<feature type="transmembrane region" description="Helical" evidence="6">
    <location>
        <begin position="50"/>
        <end position="70"/>
    </location>
</feature>
<keyword evidence="8" id="KW-1185">Reference proteome</keyword>
<gene>
    <name evidence="7" type="primary">rbsC_2</name>
    <name evidence="7" type="ORF">TA5114_01454</name>
</gene>
<accession>A0A0P1IQ09</accession>
<evidence type="ECO:0000256" key="3">
    <source>
        <dbReference type="ARBA" id="ARBA00022692"/>
    </source>
</evidence>
<evidence type="ECO:0000313" key="8">
    <source>
        <dbReference type="Proteomes" id="UP000051184"/>
    </source>
</evidence>
<dbReference type="GO" id="GO:0005886">
    <property type="term" value="C:plasma membrane"/>
    <property type="evidence" value="ECO:0007669"/>
    <property type="project" value="UniProtKB-SubCell"/>
</dbReference>
<keyword evidence="4 6" id="KW-1133">Transmembrane helix</keyword>
<organism evidence="7 8">
    <name type="scientific">Cognatishimia activa</name>
    <dbReference type="NCBI Taxonomy" id="1715691"/>
    <lineage>
        <taxon>Bacteria</taxon>
        <taxon>Pseudomonadati</taxon>
        <taxon>Pseudomonadota</taxon>
        <taxon>Alphaproteobacteria</taxon>
        <taxon>Rhodobacterales</taxon>
        <taxon>Paracoccaceae</taxon>
        <taxon>Cognatishimia</taxon>
    </lineage>
</organism>
<feature type="transmembrane region" description="Helical" evidence="6">
    <location>
        <begin position="218"/>
        <end position="237"/>
    </location>
</feature>
<name>A0A0P1IQ09_9RHOB</name>
<feature type="transmembrane region" description="Helical" evidence="6">
    <location>
        <begin position="257"/>
        <end position="284"/>
    </location>
</feature>
<dbReference type="PANTHER" id="PTHR32196">
    <property type="entry name" value="ABC TRANSPORTER PERMEASE PROTEIN YPHD-RELATED-RELATED"/>
    <property type="match status" value="1"/>
</dbReference>
<dbReference type="Pfam" id="PF02653">
    <property type="entry name" value="BPD_transp_2"/>
    <property type="match status" value="1"/>
</dbReference>
<dbReference type="PANTHER" id="PTHR32196:SF72">
    <property type="entry name" value="RIBOSE IMPORT PERMEASE PROTEIN RBSC"/>
    <property type="match status" value="1"/>
</dbReference>
<feature type="transmembrane region" description="Helical" evidence="6">
    <location>
        <begin position="167"/>
        <end position="189"/>
    </location>
</feature>
<keyword evidence="3 6" id="KW-0812">Transmembrane</keyword>
<comment type="subcellular location">
    <subcellularLocation>
        <location evidence="1">Cell membrane</location>
        <topology evidence="1">Multi-pass membrane protein</topology>
    </subcellularLocation>
</comment>
<dbReference type="Proteomes" id="UP000051184">
    <property type="component" value="Unassembled WGS sequence"/>
</dbReference>
<dbReference type="AlphaFoldDB" id="A0A0P1IQ09"/>
<reference evidence="8" key="1">
    <citation type="submission" date="2015-09" db="EMBL/GenBank/DDBJ databases">
        <authorList>
            <person name="Rodrigo-Torres Lidia"/>
            <person name="Arahal R.David."/>
        </authorList>
    </citation>
    <scope>NUCLEOTIDE SEQUENCE [LARGE SCALE GENOMIC DNA]</scope>
    <source>
        <strain evidence="8">CECT 5114</strain>
    </source>
</reference>
<dbReference type="InterPro" id="IPR001851">
    <property type="entry name" value="ABC_transp_permease"/>
</dbReference>
<keyword evidence="5 6" id="KW-0472">Membrane</keyword>
<dbReference type="GO" id="GO:0022857">
    <property type="term" value="F:transmembrane transporter activity"/>
    <property type="evidence" value="ECO:0007669"/>
    <property type="project" value="InterPro"/>
</dbReference>
<dbReference type="CDD" id="cd06579">
    <property type="entry name" value="TM_PBP1_transp_AraH_like"/>
    <property type="match status" value="1"/>
</dbReference>
<dbReference type="EMBL" id="CYUE01000013">
    <property type="protein sequence ID" value="CUK25652.1"/>
    <property type="molecule type" value="Genomic_DNA"/>
</dbReference>
<keyword evidence="2" id="KW-1003">Cell membrane</keyword>
<feature type="transmembrane region" description="Helical" evidence="6">
    <location>
        <begin position="101"/>
        <end position="122"/>
    </location>
</feature>
<evidence type="ECO:0000256" key="6">
    <source>
        <dbReference type="SAM" id="Phobius"/>
    </source>
</evidence>
<evidence type="ECO:0000256" key="5">
    <source>
        <dbReference type="ARBA" id="ARBA00023136"/>
    </source>
</evidence>
<proteinExistence type="predicted"/>
<sequence>MPPRPDAVNLNELLARIAKSAGLALIVGVLILIFVYGAQGFTSKFNLFNLTRNLSVAAVVGFGMMVVLALGHMNLALGSTALASVMIMGWVMKVAALPVPVAVGCGLAVGSLLGLLNGWLIVKTKLHSFIITLATASMFLGLVLIMFPGGPISDLPREFTGISKTRYFGWVSGMLLITLVAGVVLAVMYRFTTLGRQMLATGANPDAAELSGIPVSRAILLAHTLSGFLAALAGVMFTARQGSALLSTGEDWLLASFLAPLLGGTLLAGGYVSVVGAFLGAMLVGILQNGLVLIGVPDFWVEFVLGLTLLITVSLDRLRNVLAARRGN</sequence>